<feature type="domain" description="ATP-citrate synthase/succinyl-CoA ligase C-terminal" evidence="1">
    <location>
        <begin position="348"/>
        <end position="505"/>
    </location>
</feature>
<organism evidence="3 4">
    <name type="scientific">Aminomonas paucivorans DSM 12260</name>
    <dbReference type="NCBI Taxonomy" id="584708"/>
    <lineage>
        <taxon>Bacteria</taxon>
        <taxon>Thermotogati</taxon>
        <taxon>Synergistota</taxon>
        <taxon>Synergistia</taxon>
        <taxon>Synergistales</taxon>
        <taxon>Synergistaceae</taxon>
        <taxon>Aminomonas</taxon>
    </lineage>
</organism>
<name>E3CXZ6_9BACT</name>
<dbReference type="GO" id="GO:0006099">
    <property type="term" value="P:tricarboxylic acid cycle"/>
    <property type="evidence" value="ECO:0007669"/>
    <property type="project" value="TreeGrafter"/>
</dbReference>
<dbReference type="PANTHER" id="PTHR11117:SF24">
    <property type="entry name" value="PROTEIN FDRA"/>
    <property type="match status" value="1"/>
</dbReference>
<dbReference type="Proteomes" id="UP000005096">
    <property type="component" value="Chromosome"/>
</dbReference>
<dbReference type="GO" id="GO:0004775">
    <property type="term" value="F:succinate-CoA ligase (ADP-forming) activity"/>
    <property type="evidence" value="ECO:0007669"/>
    <property type="project" value="TreeGrafter"/>
</dbReference>
<evidence type="ECO:0000259" key="1">
    <source>
        <dbReference type="Pfam" id="PF00549"/>
    </source>
</evidence>
<dbReference type="AlphaFoldDB" id="E3CXZ6"/>
<dbReference type="eggNOG" id="COG0074">
    <property type="taxonomic scope" value="Bacteria"/>
</dbReference>
<dbReference type="EMBL" id="CM001022">
    <property type="protein sequence ID" value="EFQ24483.1"/>
    <property type="molecule type" value="Genomic_DNA"/>
</dbReference>
<keyword evidence="4" id="KW-1185">Reference proteome</keyword>
<dbReference type="InterPro" id="IPR003781">
    <property type="entry name" value="CoA-bd"/>
</dbReference>
<protein>
    <submittedName>
        <fullName evidence="3">FdrA family protein</fullName>
    </submittedName>
</protein>
<dbReference type="Gene3D" id="3.40.50.261">
    <property type="entry name" value="Succinyl-CoA synthetase domains"/>
    <property type="match status" value="2"/>
</dbReference>
<dbReference type="InterPro" id="IPR016102">
    <property type="entry name" value="Succinyl-CoA_synth-like"/>
</dbReference>
<gene>
    <name evidence="3" type="ORF">Apau_2072</name>
</gene>
<dbReference type="HOGENOM" id="CLU_026233_1_0_0"/>
<dbReference type="Pfam" id="PF02629">
    <property type="entry name" value="CoA_binding"/>
    <property type="match status" value="1"/>
</dbReference>
<sequence>MQRLEVIARTYYDSVTLMRVAKEITAREGVKSASLSMGTEANLRILAAGGFDLTGLEAGPNDLILAVAGEESVLEEALSTAKAYLANPPWRQNQDDGGTYRPRSLDGAVTVLPEANLAIVSVAGRYAGDVALECLGRDLNVMLYSDNVSLEKEVEIKKVAREKGLLVMGPDCGTIIVRGVAMGMANACPTGPVSLVAAAGTGLQEVHVQLAKRGVGTLHGIGTGGRDVKAEVGGLMVEMGVQTLLADDEVKVLVVVGKPPAPEVEQKILAQVRAGGKPAVLGFIGGEARGDQPPVYICRELEETAAVAAALAKGEDVASARRSLAEADDALKALAGKIGPRKGWLRGLYSGGTLCYEAQLIAQDLLGPIHSNTPLKKELRLEDSLASVEHSIVDFGEDEFTQGRLHPMIDVSLRAARFEEEAKDPEVGVILFDVVIGYGCNPDPATGLVEGILKARALGKDRIAFVASICGTEADPQDGARQRRILEEAGVTVCHSNAQAARLAAYLLKG</sequence>
<dbReference type="InterPro" id="IPR005811">
    <property type="entry name" value="SUCC_ACL_C"/>
</dbReference>
<dbReference type="GO" id="GO:0005829">
    <property type="term" value="C:cytosol"/>
    <property type="evidence" value="ECO:0007669"/>
    <property type="project" value="TreeGrafter"/>
</dbReference>
<dbReference type="STRING" id="584708.Apau_2072"/>
<dbReference type="RefSeq" id="WP_006301723.1">
    <property type="nucleotide sequence ID" value="NZ_CM001022.1"/>
</dbReference>
<dbReference type="PANTHER" id="PTHR11117">
    <property type="entry name" value="SUCCINYL-COA LIGASE SUBUNIT ALPHA"/>
    <property type="match status" value="1"/>
</dbReference>
<dbReference type="PaxDb" id="584708-Apau_2072"/>
<proteinExistence type="predicted"/>
<evidence type="ECO:0000259" key="2">
    <source>
        <dbReference type="Pfam" id="PF02629"/>
    </source>
</evidence>
<evidence type="ECO:0000313" key="3">
    <source>
        <dbReference type="EMBL" id="EFQ24483.1"/>
    </source>
</evidence>
<dbReference type="GO" id="GO:0004776">
    <property type="term" value="F:succinate-CoA ligase (GDP-forming) activity"/>
    <property type="evidence" value="ECO:0007669"/>
    <property type="project" value="TreeGrafter"/>
</dbReference>
<feature type="domain" description="CoA-binding" evidence="2">
    <location>
        <begin position="196"/>
        <end position="281"/>
    </location>
</feature>
<reference evidence="3 4" key="1">
    <citation type="journal article" date="2010" name="Stand. Genomic Sci.">
        <title>Non-contiguous finished genome sequence of Aminomonas paucivorans type strain (GLU-3).</title>
        <authorList>
            <person name="Pitluck S."/>
            <person name="Yasawong M."/>
            <person name="Held B."/>
            <person name="Lapidus A."/>
            <person name="Nolan M."/>
            <person name="Copeland A."/>
            <person name="Lucas S."/>
            <person name="Del Rio T.G."/>
            <person name="Tice H."/>
            <person name="Cheng J.F."/>
            <person name="Chertkov O."/>
            <person name="Goodwin L."/>
            <person name="Tapia R."/>
            <person name="Han C."/>
            <person name="Liolios K."/>
            <person name="Ivanova N."/>
            <person name="Mavromatis K."/>
            <person name="Ovchinnikova G."/>
            <person name="Pati A."/>
            <person name="Chen A."/>
            <person name="Palaniappan K."/>
            <person name="Land M."/>
            <person name="Hauser L."/>
            <person name="Chang Y.J."/>
            <person name="Jeffries C.D."/>
            <person name="Pukall R."/>
            <person name="Spring S."/>
            <person name="Rohde M."/>
            <person name="Sikorski J."/>
            <person name="Goker M."/>
            <person name="Woyke T."/>
            <person name="Bristow J."/>
            <person name="Eisen J.A."/>
            <person name="Markowitz V."/>
            <person name="Hugenholtz P."/>
            <person name="Kyrpides N.C."/>
            <person name="Klenk H.P."/>
        </authorList>
    </citation>
    <scope>NUCLEOTIDE SEQUENCE [LARGE SCALE GENOMIC DNA]</scope>
    <source>
        <strain evidence="3 4">DSM 12260</strain>
    </source>
</reference>
<dbReference type="GO" id="GO:0009361">
    <property type="term" value="C:succinate-CoA ligase complex (ADP-forming)"/>
    <property type="evidence" value="ECO:0007669"/>
    <property type="project" value="TreeGrafter"/>
</dbReference>
<dbReference type="Pfam" id="PF00549">
    <property type="entry name" value="Ligase_CoA"/>
    <property type="match status" value="1"/>
</dbReference>
<accession>E3CXZ6</accession>
<dbReference type="SUPFAM" id="SSF52210">
    <property type="entry name" value="Succinyl-CoA synthetase domains"/>
    <property type="match status" value="2"/>
</dbReference>
<evidence type="ECO:0000313" key="4">
    <source>
        <dbReference type="Proteomes" id="UP000005096"/>
    </source>
</evidence>
<dbReference type="Gene3D" id="3.40.50.720">
    <property type="entry name" value="NAD(P)-binding Rossmann-like Domain"/>
    <property type="match status" value="1"/>
</dbReference>